<feature type="region of interest" description="Disordered" evidence="1">
    <location>
        <begin position="298"/>
        <end position="374"/>
    </location>
</feature>
<feature type="compositionally biased region" description="Polar residues" evidence="1">
    <location>
        <begin position="329"/>
        <end position="338"/>
    </location>
</feature>
<feature type="compositionally biased region" description="Low complexity" evidence="1">
    <location>
        <begin position="522"/>
        <end position="531"/>
    </location>
</feature>
<name>A0A7C8IAK3_9PLEO</name>
<feature type="compositionally biased region" description="Basic and acidic residues" evidence="1">
    <location>
        <begin position="507"/>
        <end position="521"/>
    </location>
</feature>
<dbReference type="EMBL" id="JAADJZ010000019">
    <property type="protein sequence ID" value="KAF2868487.1"/>
    <property type="molecule type" value="Genomic_DNA"/>
</dbReference>
<reference evidence="2 3" key="1">
    <citation type="submission" date="2020-01" db="EMBL/GenBank/DDBJ databases">
        <authorList>
            <consortium name="DOE Joint Genome Institute"/>
            <person name="Haridas S."/>
            <person name="Albert R."/>
            <person name="Binder M."/>
            <person name="Bloem J."/>
            <person name="Labutti K."/>
            <person name="Salamov A."/>
            <person name="Andreopoulos B."/>
            <person name="Baker S.E."/>
            <person name="Barry K."/>
            <person name="Bills G."/>
            <person name="Bluhm B.H."/>
            <person name="Cannon C."/>
            <person name="Castanera R."/>
            <person name="Culley D.E."/>
            <person name="Daum C."/>
            <person name="Ezra D."/>
            <person name="Gonzalez J.B."/>
            <person name="Henrissat B."/>
            <person name="Kuo A."/>
            <person name="Liang C."/>
            <person name="Lipzen A."/>
            <person name="Lutzoni F."/>
            <person name="Magnuson J."/>
            <person name="Mondo S."/>
            <person name="Nolan M."/>
            <person name="Ohm R."/>
            <person name="Pangilinan J."/>
            <person name="Park H.-J.H."/>
            <person name="Ramirez L."/>
            <person name="Alfaro M."/>
            <person name="Sun H."/>
            <person name="Tritt A."/>
            <person name="Yoshinaga Y."/>
            <person name="Zwiers L.-H.L."/>
            <person name="Turgeon B.G."/>
            <person name="Goodwin S.B."/>
            <person name="Spatafora J.W."/>
            <person name="Crous P.W."/>
            <person name="Grigoriev I.V."/>
        </authorList>
    </citation>
    <scope>NUCLEOTIDE SEQUENCE [LARGE SCALE GENOMIC DNA]</scope>
    <source>
        <strain evidence="2 3">CBS 611.86</strain>
    </source>
</reference>
<dbReference type="AlphaFoldDB" id="A0A7C8IAK3"/>
<dbReference type="Proteomes" id="UP000481861">
    <property type="component" value="Unassembled WGS sequence"/>
</dbReference>
<feature type="compositionally biased region" description="Polar residues" evidence="1">
    <location>
        <begin position="573"/>
        <end position="584"/>
    </location>
</feature>
<comment type="caution">
    <text evidence="2">The sequence shown here is derived from an EMBL/GenBank/DDBJ whole genome shotgun (WGS) entry which is preliminary data.</text>
</comment>
<gene>
    <name evidence="2" type="ORF">BDV95DRAFT_643248</name>
</gene>
<accession>A0A7C8IAK3</accession>
<feature type="compositionally biased region" description="Basic and acidic residues" evidence="1">
    <location>
        <begin position="542"/>
        <end position="552"/>
    </location>
</feature>
<organism evidence="2 3">
    <name type="scientific">Massariosphaeria phaeospora</name>
    <dbReference type="NCBI Taxonomy" id="100035"/>
    <lineage>
        <taxon>Eukaryota</taxon>
        <taxon>Fungi</taxon>
        <taxon>Dikarya</taxon>
        <taxon>Ascomycota</taxon>
        <taxon>Pezizomycotina</taxon>
        <taxon>Dothideomycetes</taxon>
        <taxon>Pleosporomycetidae</taxon>
        <taxon>Pleosporales</taxon>
        <taxon>Pleosporales incertae sedis</taxon>
        <taxon>Massariosphaeria</taxon>
    </lineage>
</organism>
<feature type="compositionally biased region" description="Basic and acidic residues" evidence="1">
    <location>
        <begin position="480"/>
        <end position="491"/>
    </location>
</feature>
<proteinExistence type="predicted"/>
<protein>
    <submittedName>
        <fullName evidence="2">Uncharacterized protein</fullName>
    </submittedName>
</protein>
<evidence type="ECO:0000313" key="2">
    <source>
        <dbReference type="EMBL" id="KAF2868487.1"/>
    </source>
</evidence>
<feature type="compositionally biased region" description="Basic and acidic residues" evidence="1">
    <location>
        <begin position="298"/>
        <end position="309"/>
    </location>
</feature>
<evidence type="ECO:0000313" key="3">
    <source>
        <dbReference type="Proteomes" id="UP000481861"/>
    </source>
</evidence>
<evidence type="ECO:0000256" key="1">
    <source>
        <dbReference type="SAM" id="MobiDB-lite"/>
    </source>
</evidence>
<feature type="region of interest" description="Disordered" evidence="1">
    <location>
        <begin position="170"/>
        <end position="192"/>
    </location>
</feature>
<dbReference type="OrthoDB" id="3795533at2759"/>
<feature type="compositionally biased region" description="Basic and acidic residues" evidence="1">
    <location>
        <begin position="561"/>
        <end position="571"/>
    </location>
</feature>
<feature type="compositionally biased region" description="Low complexity" evidence="1">
    <location>
        <begin position="311"/>
        <end position="328"/>
    </location>
</feature>
<sequence length="646" mass="72585">MASPIQFNRAQKRAQIIRDELKYLEPHHLDTFIDGISDDEPPTYRFIENKIHPPLSQVGLKDSATKYDLGNVRFPHERDAVYWAQLIVDNARFDLRVSEALPNDESNILTHPIQAFVANDMLPLFEAKFEAIHQRRSKINEARQFAYSMLNQPKPRFSEGESLARLRVEEEDPQTEQHSGAVVPAKRGAGSITRHPANKRKRIGLAAIPDSVKANTFAEIPNQFKVELFNSMIKAAFPNYDDVLMASWNVISVYQNLGTEYPELHKAICALRIVLHDFEAAHGERKLKQEPVEDVVHLPREPSHPHDDVEPSPASSVSEEVHEPSTVSLAANHTTPPSSARGHDELAVTVPSIEVEQRDRDRAAPSTTANVPAHIRRGQATLEQEKFRQTNQEKIKEFYKIKPRWTPERERDPSGKTKDELRKERKEEERRERAKKIEERNALAARREHSPVQRGLDLVPEYPLSGNGGAPLPPTPTQRFVRESPHDHAADSVDELFEESGPRGPARHQERRYVEDVRFEDQQQQQQQQQQPRGLAALVRSQESRFDTDAHAHAHASSPYKDARKQPDAERQSPATSSSRNNGSVYLGSSKLGAPKKMAYGDGGNGNGNGSAPVAPMMHSKKDGNGNAGMNAGNGNGDRNGDRRRP</sequence>
<keyword evidence="3" id="KW-1185">Reference proteome</keyword>
<feature type="region of interest" description="Disordered" evidence="1">
    <location>
        <begin position="404"/>
        <end position="646"/>
    </location>
</feature>
<feature type="compositionally biased region" description="Basic and acidic residues" evidence="1">
    <location>
        <begin position="404"/>
        <end position="451"/>
    </location>
</feature>